<dbReference type="PANTHER" id="PTHR42976">
    <property type="entry name" value="BIFUNCTIONAL CHITINASE/LYSOZYME-RELATED"/>
    <property type="match status" value="1"/>
</dbReference>
<dbReference type="SUPFAM" id="SSF51445">
    <property type="entry name" value="(Trans)glycosidases"/>
    <property type="match status" value="1"/>
</dbReference>
<gene>
    <name evidence="2" type="ORF">SAMN05421748_104315</name>
</gene>
<organism evidence="2 3">
    <name type="scientific">Paractinoplanes atraurantiacus</name>
    <dbReference type="NCBI Taxonomy" id="1036182"/>
    <lineage>
        <taxon>Bacteria</taxon>
        <taxon>Bacillati</taxon>
        <taxon>Actinomycetota</taxon>
        <taxon>Actinomycetes</taxon>
        <taxon>Micromonosporales</taxon>
        <taxon>Micromonosporaceae</taxon>
        <taxon>Paractinoplanes</taxon>
    </lineage>
</organism>
<name>A0A285HIN9_9ACTN</name>
<keyword evidence="3" id="KW-1185">Reference proteome</keyword>
<keyword evidence="1" id="KW-0732">Signal</keyword>
<dbReference type="AlphaFoldDB" id="A0A285HIN9"/>
<dbReference type="PROSITE" id="PS51257">
    <property type="entry name" value="PROKAR_LIPOPROTEIN"/>
    <property type="match status" value="1"/>
</dbReference>
<evidence type="ECO:0000313" key="2">
    <source>
        <dbReference type="EMBL" id="SNY34646.1"/>
    </source>
</evidence>
<protein>
    <submittedName>
        <fullName evidence="2">Chitinase</fullName>
    </submittedName>
</protein>
<dbReference type="InterPro" id="IPR017853">
    <property type="entry name" value="GH"/>
</dbReference>
<dbReference type="Proteomes" id="UP000219612">
    <property type="component" value="Unassembled WGS sequence"/>
</dbReference>
<feature type="chain" id="PRO_5039215043" evidence="1">
    <location>
        <begin position="25"/>
        <end position="387"/>
    </location>
</feature>
<accession>A0A285HIN9</accession>
<dbReference type="PANTHER" id="PTHR42976:SF1">
    <property type="entry name" value="GH18 DOMAIN-CONTAINING PROTEIN-RELATED"/>
    <property type="match status" value="1"/>
</dbReference>
<feature type="signal peptide" evidence="1">
    <location>
        <begin position="1"/>
        <end position="24"/>
    </location>
</feature>
<sequence>MNPKRRSLACLTAAALMLAAGCKASDAADASPIATTTTAVAPNPSATALTSASAAAGASSSTSGATEGSAAASGAAGTGSSASGAAAIGASPTAAVQRKTPAVAPYIDVTSPTTDIATISAKTGMTDFSLAFILAKSTTACTPTWGGTKALTDSTVQAAVKKITALGGKVVVSSGGATGTYLESVCTSAQLAKAYAQALDATGSNALDVDIEQTVAPATVAAALKALQAARGTAISLTVPVGGMTAGLTDKSIALLRSARNAGVEVTVNPMIMNFDASGGWGAAMIAATEAVHADLKAIWTGRTSAQLYAMLGITPMIGVNDTGPVTTVADAKTLLTYAEQKNLAFIRFWSINRDNGKCTAGSLSGTCSGITQSDYAFTSLFSGYGK</sequence>
<proteinExistence type="predicted"/>
<dbReference type="Gene3D" id="3.20.20.80">
    <property type="entry name" value="Glycosidases"/>
    <property type="match status" value="1"/>
</dbReference>
<dbReference type="EMBL" id="OBDY01000004">
    <property type="protein sequence ID" value="SNY34646.1"/>
    <property type="molecule type" value="Genomic_DNA"/>
</dbReference>
<reference evidence="2 3" key="1">
    <citation type="submission" date="2017-09" db="EMBL/GenBank/DDBJ databases">
        <authorList>
            <person name="Ehlers B."/>
            <person name="Leendertz F.H."/>
        </authorList>
    </citation>
    <scope>NUCLEOTIDE SEQUENCE [LARGE SCALE GENOMIC DNA]</scope>
    <source>
        <strain evidence="2 3">CGMCC 4.6857</strain>
    </source>
</reference>
<evidence type="ECO:0000313" key="3">
    <source>
        <dbReference type="Proteomes" id="UP000219612"/>
    </source>
</evidence>
<dbReference type="InterPro" id="IPR052750">
    <property type="entry name" value="GH18_Chitinase"/>
</dbReference>
<evidence type="ECO:0000256" key="1">
    <source>
        <dbReference type="SAM" id="SignalP"/>
    </source>
</evidence>